<proteinExistence type="predicted"/>
<dbReference type="AlphaFoldDB" id="A0A7D9DCF1"/>
<protein>
    <submittedName>
        <fullName evidence="1">Uncharacterized protein</fullName>
    </submittedName>
</protein>
<comment type="caution">
    <text evidence="1">The sequence shown here is derived from an EMBL/GenBank/DDBJ whole genome shotgun (WGS) entry which is preliminary data.</text>
</comment>
<organism evidence="1 2">
    <name type="scientific">Paramuricea clavata</name>
    <name type="common">Red gorgonian</name>
    <name type="synonym">Violescent sea-whip</name>
    <dbReference type="NCBI Taxonomy" id="317549"/>
    <lineage>
        <taxon>Eukaryota</taxon>
        <taxon>Metazoa</taxon>
        <taxon>Cnidaria</taxon>
        <taxon>Anthozoa</taxon>
        <taxon>Octocorallia</taxon>
        <taxon>Malacalcyonacea</taxon>
        <taxon>Plexauridae</taxon>
        <taxon>Paramuricea</taxon>
    </lineage>
</organism>
<dbReference type="Proteomes" id="UP001152795">
    <property type="component" value="Unassembled WGS sequence"/>
</dbReference>
<sequence length="142" mass="16146">MCDKRRSTLFSFGIVKKVNDNYSPANETSEPKENVTEGETEEQSPNAIFQSLSSQIPFQKEPQPGQPVKTIKSNPVPKDEVKSLLNSSFRSKESLHSFYCCADKNCTNTSKEETVRIKAKDKFQHAWIFDGKLTYCDKTGYH</sequence>
<evidence type="ECO:0000313" key="2">
    <source>
        <dbReference type="Proteomes" id="UP001152795"/>
    </source>
</evidence>
<reference evidence="1" key="1">
    <citation type="submission" date="2020-04" db="EMBL/GenBank/DDBJ databases">
        <authorList>
            <person name="Alioto T."/>
            <person name="Alioto T."/>
            <person name="Gomez Garrido J."/>
        </authorList>
    </citation>
    <scope>NUCLEOTIDE SEQUENCE</scope>
    <source>
        <strain evidence="1">A484AB</strain>
    </source>
</reference>
<dbReference type="EMBL" id="CACRXK020000383">
    <property type="protein sequence ID" value="CAB3981374.1"/>
    <property type="molecule type" value="Genomic_DNA"/>
</dbReference>
<evidence type="ECO:0000313" key="1">
    <source>
        <dbReference type="EMBL" id="CAB3981374.1"/>
    </source>
</evidence>
<keyword evidence="2" id="KW-1185">Reference proteome</keyword>
<name>A0A7D9DCF1_PARCT</name>
<accession>A0A7D9DCF1</accession>
<gene>
    <name evidence="1" type="ORF">PACLA_8A055686</name>
</gene>